<keyword evidence="2" id="KW-0663">Pyridoxal phosphate</keyword>
<dbReference type="OrthoDB" id="9802147at2"/>
<dbReference type="PANTHER" id="PTHR43727">
    <property type="entry name" value="DIAMINOPIMELATE DECARBOXYLASE"/>
    <property type="match status" value="1"/>
</dbReference>
<name>A0A395JKH3_9GAMM</name>
<accession>A0A395JKH3</accession>
<sequence length="403" mass="44609">MNQADPLGWWQRPGLEYIDGRLHFAEHDVTRLAKRFGTPSYVYSAARIKANLRRVHGALESAGMSQHTLCYAMKANRFAPLLTMLKLSGLCGIDACSPQEVVHAVSCGFRPEDISFTAGSLSERDVTLLASYDGLSMDCDSLFAIERWGQHRPGSSIGIRINPAVGIGRGDNEKLLYAGDKTSKFGVYREQFNDALALARKYNLRVTKIHFHTGCGYLTEQLPLLDKVLSASQWFIDTAETIERVNIGGGLGVPHVQTDGHLDLNAWATLIAKHYQHQNLHIEVEPGDYIVKDAGLLLLGKTYLETKRQTLFLGTDAGFNICPEPAYYQLPFQPVPLQWNGGSLQAHHVTGNINEALDLWAEDAMLPDMQDQAFLALINAGAYSASMASNHCMRGDFNQFIIL</sequence>
<dbReference type="PRINTS" id="PR01179">
    <property type="entry name" value="ODADCRBXLASE"/>
</dbReference>
<comment type="caution">
    <text evidence="4">The sequence shown here is derived from an EMBL/GenBank/DDBJ whole genome shotgun (WGS) entry which is preliminary data.</text>
</comment>
<dbReference type="Proteomes" id="UP000253083">
    <property type="component" value="Unassembled WGS sequence"/>
</dbReference>
<dbReference type="Gene3D" id="2.40.37.10">
    <property type="entry name" value="Lyase, Ornithine Decarboxylase, Chain A, domain 1"/>
    <property type="match status" value="1"/>
</dbReference>
<dbReference type="Pfam" id="PF02784">
    <property type="entry name" value="Orn_Arg_deC_N"/>
    <property type="match status" value="1"/>
</dbReference>
<reference evidence="4 5" key="1">
    <citation type="submission" date="2018-06" db="EMBL/GenBank/DDBJ databases">
        <title>Genomic Encyclopedia of Type Strains, Phase IV (KMG-IV): sequencing the most valuable type-strain genomes for metagenomic binning, comparative biology and taxonomic classification.</title>
        <authorList>
            <person name="Goeker M."/>
        </authorList>
    </citation>
    <scope>NUCLEOTIDE SEQUENCE [LARGE SCALE GENOMIC DNA]</scope>
    <source>
        <strain evidence="4 5">DSM 24032</strain>
    </source>
</reference>
<dbReference type="SUPFAM" id="SSF51419">
    <property type="entry name" value="PLP-binding barrel"/>
    <property type="match status" value="1"/>
</dbReference>
<evidence type="ECO:0000256" key="1">
    <source>
        <dbReference type="ARBA" id="ARBA00001933"/>
    </source>
</evidence>
<evidence type="ECO:0000256" key="2">
    <source>
        <dbReference type="ARBA" id="ARBA00022898"/>
    </source>
</evidence>
<dbReference type="PANTHER" id="PTHR43727:SF2">
    <property type="entry name" value="GROUP IV DECARBOXYLASE"/>
    <property type="match status" value="1"/>
</dbReference>
<evidence type="ECO:0000259" key="3">
    <source>
        <dbReference type="Pfam" id="PF02784"/>
    </source>
</evidence>
<evidence type="ECO:0000313" key="5">
    <source>
        <dbReference type="Proteomes" id="UP000253083"/>
    </source>
</evidence>
<dbReference type="InterPro" id="IPR029066">
    <property type="entry name" value="PLP-binding_barrel"/>
</dbReference>
<dbReference type="InParanoid" id="A0A395JKH3"/>
<dbReference type="RefSeq" id="WP_113953989.1">
    <property type="nucleotide sequence ID" value="NZ_QNRT01000002.1"/>
</dbReference>
<comment type="cofactor">
    <cofactor evidence="1">
        <name>pyridoxal 5'-phosphate</name>
        <dbReference type="ChEBI" id="CHEBI:597326"/>
    </cofactor>
</comment>
<dbReference type="GO" id="GO:0008836">
    <property type="term" value="F:diaminopimelate decarboxylase activity"/>
    <property type="evidence" value="ECO:0007669"/>
    <property type="project" value="TreeGrafter"/>
</dbReference>
<dbReference type="InterPro" id="IPR009006">
    <property type="entry name" value="Ala_racemase/Decarboxylase_C"/>
</dbReference>
<protein>
    <submittedName>
        <fullName evidence="4">Diaminopimelate decarboxylase</fullName>
    </submittedName>
</protein>
<dbReference type="PROSITE" id="PS00878">
    <property type="entry name" value="ODR_DC_2_1"/>
    <property type="match status" value="1"/>
</dbReference>
<dbReference type="InterPro" id="IPR000183">
    <property type="entry name" value="Orn/DAP/Arg_de-COase"/>
</dbReference>
<keyword evidence="5" id="KW-1185">Reference proteome</keyword>
<dbReference type="InterPro" id="IPR022644">
    <property type="entry name" value="De-COase2_N"/>
</dbReference>
<dbReference type="AlphaFoldDB" id="A0A395JKH3"/>
<dbReference type="InterPro" id="IPR022653">
    <property type="entry name" value="De-COase2_pyr-phos_BS"/>
</dbReference>
<dbReference type="SUPFAM" id="SSF50621">
    <property type="entry name" value="Alanine racemase C-terminal domain-like"/>
    <property type="match status" value="1"/>
</dbReference>
<proteinExistence type="predicted"/>
<evidence type="ECO:0000313" key="4">
    <source>
        <dbReference type="EMBL" id="RBP51201.1"/>
    </source>
</evidence>
<feature type="domain" description="Orn/DAP/Arg decarboxylase 2 N-terminal" evidence="3">
    <location>
        <begin position="47"/>
        <end position="291"/>
    </location>
</feature>
<gene>
    <name evidence="4" type="ORF">DFR28_102620</name>
</gene>
<dbReference type="Gene3D" id="3.20.20.10">
    <property type="entry name" value="Alanine racemase"/>
    <property type="match status" value="1"/>
</dbReference>
<dbReference type="EMBL" id="QNRT01000002">
    <property type="protein sequence ID" value="RBP51201.1"/>
    <property type="molecule type" value="Genomic_DNA"/>
</dbReference>
<organism evidence="4 5">
    <name type="scientific">Arenicella xantha</name>
    <dbReference type="NCBI Taxonomy" id="644221"/>
    <lineage>
        <taxon>Bacteria</taxon>
        <taxon>Pseudomonadati</taxon>
        <taxon>Pseudomonadota</taxon>
        <taxon>Gammaproteobacteria</taxon>
        <taxon>Arenicellales</taxon>
        <taxon>Arenicellaceae</taxon>
        <taxon>Arenicella</taxon>
    </lineage>
</organism>
<dbReference type="GO" id="GO:0009089">
    <property type="term" value="P:lysine biosynthetic process via diaminopimelate"/>
    <property type="evidence" value="ECO:0007669"/>
    <property type="project" value="TreeGrafter"/>
</dbReference>